<evidence type="ECO:0000259" key="3">
    <source>
        <dbReference type="Pfam" id="PF16344"/>
    </source>
</evidence>
<dbReference type="Pfam" id="PF16344">
    <property type="entry name" value="FecR_C"/>
    <property type="match status" value="1"/>
</dbReference>
<dbReference type="OrthoDB" id="749689at2"/>
<organism evidence="4 5">
    <name type="scientific">Pedobacter heparinus (strain ATCC 13125 / DSM 2366 / CIP 104194 / JCM 7457 / NBRC 12017 / NCIMB 9290 / NRRL B-14731 / HIM 762-3)</name>
    <dbReference type="NCBI Taxonomy" id="485917"/>
    <lineage>
        <taxon>Bacteria</taxon>
        <taxon>Pseudomonadati</taxon>
        <taxon>Bacteroidota</taxon>
        <taxon>Sphingobacteriia</taxon>
        <taxon>Sphingobacteriales</taxon>
        <taxon>Sphingobacteriaceae</taxon>
        <taxon>Pedobacter</taxon>
    </lineage>
</organism>
<dbReference type="PANTHER" id="PTHR30273">
    <property type="entry name" value="PERIPLASMIC SIGNAL SENSOR AND SIGMA FACTOR ACTIVATOR FECR-RELATED"/>
    <property type="match status" value="1"/>
</dbReference>
<protein>
    <submittedName>
        <fullName evidence="4">FecR protein</fullName>
    </submittedName>
</protein>
<feature type="domain" description="Protein FecR C-terminal" evidence="3">
    <location>
        <begin position="295"/>
        <end position="363"/>
    </location>
</feature>
<gene>
    <name evidence="4" type="ordered locus">Phep_1242</name>
</gene>
<sequence>MNHSDENDHYPELAARWLDGSISEQQRHTFNAWYNRDQDQPLIIPASFAADAEIHRARIYQKVLMGMEDKNTPAPVKFWIKLGIAASICILFSVVLYFYMHQSRVFDLDQLARQYGYGSNVAVLTDQNGKQHLLEGSVFNMSEGKSSLTSGNGFARIATPRGSRYQIQLEDGTQVWLGAASSITYPVTFRGQTRTVRLSGEAYFEVAHQAKKPFQVKMMSDKHQLDLTVIGTKFNVNAYPEDQEVQTRVFEGSVKLSSGRYTAVLTKGEKVVFKNGMLQPKVQHLEEDWMRSGTLHFDNDNMKQVMRMLAREYNVELVYNGRGGKRMYLTGEISRKNPLKKVLHLIELATDYQFLLEDGRVTVFEPHKTPY</sequence>
<accession>C6XSB3</accession>
<dbReference type="eggNOG" id="COG3712">
    <property type="taxonomic scope" value="Bacteria"/>
</dbReference>
<dbReference type="Gene3D" id="2.60.120.1440">
    <property type="match status" value="1"/>
</dbReference>
<dbReference type="KEGG" id="phe:Phep_1242"/>
<dbReference type="InterPro" id="IPR012373">
    <property type="entry name" value="Ferrdict_sens_TM"/>
</dbReference>
<dbReference type="AlphaFoldDB" id="C6XSB3"/>
<dbReference type="GO" id="GO:0016989">
    <property type="term" value="F:sigma factor antagonist activity"/>
    <property type="evidence" value="ECO:0007669"/>
    <property type="project" value="TreeGrafter"/>
</dbReference>
<dbReference type="HOGENOM" id="CLU_050192_1_0_10"/>
<keyword evidence="1" id="KW-0472">Membrane</keyword>
<keyword evidence="1" id="KW-1133">Transmembrane helix</keyword>
<dbReference type="InterPro" id="IPR006860">
    <property type="entry name" value="FecR"/>
</dbReference>
<keyword evidence="5" id="KW-1185">Reference proteome</keyword>
<dbReference type="EMBL" id="CP001681">
    <property type="protein sequence ID" value="ACU03458.1"/>
    <property type="molecule type" value="Genomic_DNA"/>
</dbReference>
<dbReference type="InterPro" id="IPR032508">
    <property type="entry name" value="FecR_C"/>
</dbReference>
<dbReference type="RefSeq" id="WP_012781402.1">
    <property type="nucleotide sequence ID" value="NC_013061.1"/>
</dbReference>
<proteinExistence type="predicted"/>
<feature type="domain" description="FecR protein" evidence="2">
    <location>
        <begin position="156"/>
        <end position="255"/>
    </location>
</feature>
<evidence type="ECO:0000313" key="5">
    <source>
        <dbReference type="Proteomes" id="UP000000852"/>
    </source>
</evidence>
<dbReference type="Proteomes" id="UP000000852">
    <property type="component" value="Chromosome"/>
</dbReference>
<evidence type="ECO:0000259" key="2">
    <source>
        <dbReference type="Pfam" id="PF04773"/>
    </source>
</evidence>
<dbReference type="Pfam" id="PF04773">
    <property type="entry name" value="FecR"/>
    <property type="match status" value="1"/>
</dbReference>
<dbReference type="PIRSF" id="PIRSF018266">
    <property type="entry name" value="FecR"/>
    <property type="match status" value="1"/>
</dbReference>
<feature type="transmembrane region" description="Helical" evidence="1">
    <location>
        <begin position="78"/>
        <end position="99"/>
    </location>
</feature>
<dbReference type="PANTHER" id="PTHR30273:SF2">
    <property type="entry name" value="PROTEIN FECR"/>
    <property type="match status" value="1"/>
</dbReference>
<dbReference type="Gene3D" id="3.55.50.30">
    <property type="match status" value="1"/>
</dbReference>
<reference evidence="4 5" key="1">
    <citation type="journal article" date="2009" name="Stand. Genomic Sci.">
        <title>Complete genome sequence of Pedobacter heparinus type strain (HIM 762-3).</title>
        <authorList>
            <person name="Han C."/>
            <person name="Spring S."/>
            <person name="Lapidus A."/>
            <person name="Del Rio T.G."/>
            <person name="Tice H."/>
            <person name="Copeland A."/>
            <person name="Cheng J.F."/>
            <person name="Lucas S."/>
            <person name="Chen F."/>
            <person name="Nolan M."/>
            <person name="Bruce D."/>
            <person name="Goodwin L."/>
            <person name="Pitluck S."/>
            <person name="Ivanova N."/>
            <person name="Mavromatis K."/>
            <person name="Mikhailova N."/>
            <person name="Pati A."/>
            <person name="Chen A."/>
            <person name="Palaniappan K."/>
            <person name="Land M."/>
            <person name="Hauser L."/>
            <person name="Chang Y.J."/>
            <person name="Jeffries C.C."/>
            <person name="Saunders E."/>
            <person name="Chertkov O."/>
            <person name="Brettin T."/>
            <person name="Goker M."/>
            <person name="Rohde M."/>
            <person name="Bristow J."/>
            <person name="Eisen J.A."/>
            <person name="Markowitz V."/>
            <person name="Hugenholtz P."/>
            <person name="Kyrpides N.C."/>
            <person name="Klenk H.P."/>
            <person name="Detter J.C."/>
        </authorList>
    </citation>
    <scope>NUCLEOTIDE SEQUENCE [LARGE SCALE GENOMIC DNA]</scope>
    <source>
        <strain evidence="5">ATCC 13125 / DSM 2366 / CIP 104194 / JCM 7457 / NBRC 12017 / NCIMB 9290 / NRRL B-14731 / HIM 762-3</strain>
    </source>
</reference>
<keyword evidence="1" id="KW-0812">Transmembrane</keyword>
<dbReference type="STRING" id="485917.Phep_1242"/>
<evidence type="ECO:0000256" key="1">
    <source>
        <dbReference type="SAM" id="Phobius"/>
    </source>
</evidence>
<evidence type="ECO:0000313" key="4">
    <source>
        <dbReference type="EMBL" id="ACU03458.1"/>
    </source>
</evidence>
<name>C6XSB3_PEDHD</name>